<dbReference type="EMBL" id="AMXI01001357">
    <property type="protein sequence ID" value="EKN40116.1"/>
    <property type="molecule type" value="Genomic_DNA"/>
</dbReference>
<reference evidence="5 6" key="2">
    <citation type="submission" date="2013-03" db="EMBL/GenBank/DDBJ databases">
        <title>Diversity in Clostridium botulinum.</title>
        <authorList>
            <person name="Timme R.E."/>
            <person name="Allard M."/>
            <person name="Luo Y."/>
            <person name="Strain E."/>
            <person name="Gonzalez-Escalona N."/>
            <person name="Brown E."/>
        </authorList>
    </citation>
    <scope>NUCLEOTIDE SEQUENCE [LARGE SCALE GENOMIC DNA]</scope>
    <source>
        <strain evidence="5 6">CFSAN001627</strain>
    </source>
</reference>
<accession>M1ZP58</accession>
<evidence type="ECO:0000256" key="2">
    <source>
        <dbReference type="ARBA" id="ARBA00024867"/>
    </source>
</evidence>
<dbReference type="GO" id="GO:0000160">
    <property type="term" value="P:phosphorelay signal transduction system"/>
    <property type="evidence" value="ECO:0007669"/>
    <property type="project" value="InterPro"/>
</dbReference>
<dbReference type="AlphaFoldDB" id="M1ZP58"/>
<evidence type="ECO:0000313" key="5">
    <source>
        <dbReference type="EMBL" id="EKN40116.1"/>
    </source>
</evidence>
<dbReference type="InterPro" id="IPR011006">
    <property type="entry name" value="CheY-like_superfamily"/>
</dbReference>
<feature type="domain" description="Response regulatory" evidence="4">
    <location>
        <begin position="4"/>
        <end position="35"/>
    </location>
</feature>
<evidence type="ECO:0000256" key="3">
    <source>
        <dbReference type="PROSITE-ProRule" id="PRU00169"/>
    </source>
</evidence>
<dbReference type="Proteomes" id="UP000011944">
    <property type="component" value="Unassembled WGS sequence"/>
</dbReference>
<dbReference type="PROSITE" id="PS50110">
    <property type="entry name" value="RESPONSE_REGULATORY"/>
    <property type="match status" value="1"/>
</dbReference>
<evidence type="ECO:0000313" key="6">
    <source>
        <dbReference type="Proteomes" id="UP000011944"/>
    </source>
</evidence>
<name>M1ZP58_CLOBO</name>
<dbReference type="Gene3D" id="3.40.50.2300">
    <property type="match status" value="1"/>
</dbReference>
<evidence type="ECO:0000259" key="4">
    <source>
        <dbReference type="PROSITE" id="PS50110"/>
    </source>
</evidence>
<proteinExistence type="predicted"/>
<protein>
    <recommendedName>
        <fullName evidence="1">Stage 0 sporulation protein A homolog</fullName>
    </recommendedName>
</protein>
<sequence>MGRKVYLVEDEKSLNILLEKYLQREGYEVTTFFNG</sequence>
<gene>
    <name evidence="5" type="ORF">CFSAN001627_21804</name>
</gene>
<reference evidence="5 6" key="1">
    <citation type="submission" date="2012-10" db="EMBL/GenBank/DDBJ databases">
        <authorList>
            <person name="Strain E.A."/>
            <person name="Brown E."/>
            <person name="Allard M.W."/>
            <person name="Gonzalez-Escalona N."/>
            <person name="Timme R."/>
        </authorList>
    </citation>
    <scope>NUCLEOTIDE SEQUENCE [LARGE SCALE GENOMIC DNA]</scope>
    <source>
        <strain evidence="5 6">CFSAN001627</strain>
    </source>
</reference>
<feature type="non-terminal residue" evidence="5">
    <location>
        <position position="35"/>
    </location>
</feature>
<dbReference type="InterPro" id="IPR001789">
    <property type="entry name" value="Sig_transdc_resp-reg_receiver"/>
</dbReference>
<dbReference type="SUPFAM" id="SSF52172">
    <property type="entry name" value="CheY-like"/>
    <property type="match status" value="1"/>
</dbReference>
<evidence type="ECO:0000256" key="1">
    <source>
        <dbReference type="ARBA" id="ARBA00018672"/>
    </source>
</evidence>
<comment type="function">
    <text evidence="2">May play the central regulatory role in sporulation. It may be an element of the effector pathway responsible for the activation of sporulation genes in response to nutritional stress. Spo0A may act in concert with spo0H (a sigma factor) to control the expression of some genes that are critical to the sporulation process.</text>
</comment>
<comment type="caution">
    <text evidence="5">The sequence shown here is derived from an EMBL/GenBank/DDBJ whole genome shotgun (WGS) entry which is preliminary data.</text>
</comment>
<organism evidence="5 6">
    <name type="scientific">Clostridium botulinum CFSAN001627</name>
    <dbReference type="NCBI Taxonomy" id="1232189"/>
    <lineage>
        <taxon>Bacteria</taxon>
        <taxon>Bacillati</taxon>
        <taxon>Bacillota</taxon>
        <taxon>Clostridia</taxon>
        <taxon>Eubacteriales</taxon>
        <taxon>Clostridiaceae</taxon>
        <taxon>Clostridium</taxon>
    </lineage>
</organism>
<comment type="caution">
    <text evidence="3">Lacks conserved residue(s) required for the propagation of feature annotation.</text>
</comment>